<keyword evidence="3" id="KW-1185">Reference proteome</keyword>
<dbReference type="GeneID" id="19465705"/>
<dbReference type="KEGG" id="glz:GLAREA_06652"/>
<accession>S3D933</accession>
<name>S3D933_GLAL2</name>
<dbReference type="PANTHER" id="PTHR35910:SF6">
    <property type="entry name" value="2EXR DOMAIN-CONTAINING PROTEIN"/>
    <property type="match status" value="1"/>
</dbReference>
<evidence type="ECO:0000313" key="3">
    <source>
        <dbReference type="Proteomes" id="UP000016922"/>
    </source>
</evidence>
<feature type="domain" description="2EXR" evidence="1">
    <location>
        <begin position="114"/>
        <end position="220"/>
    </location>
</feature>
<dbReference type="PANTHER" id="PTHR35910">
    <property type="entry name" value="2EXR DOMAIN-CONTAINING PROTEIN"/>
    <property type="match status" value="1"/>
</dbReference>
<dbReference type="Proteomes" id="UP000016922">
    <property type="component" value="Unassembled WGS sequence"/>
</dbReference>
<sequence>MSLSSSNHDDVRRALEWLVTSTESDGTLLAPPQDILTSIRRLSPDSNDEINRLLYGAKAMLGGNSMLSSPGSLQLCDFAHGTNGTENMLSSRNAMKQQIKPTSPHAVDNRTSCKFVDLPLEILTMIAESANPPRIVVLQDSAMACENNRSRNYCIYRSDGSFRGHGDGDYMFTSTPNPTLLSVCKTTRQIMKQSGYQIAFDNKQTERAPLIWFNFHRDIMWAPLSDNSDSRVRHEPTIIGNWKSFSLRGMIRELARVENLLIDSASWKSNQQGLHKEWIYLRGVKRILLLQRGCYFRYTPVEEMNKAAEQYSCMKLLATMFKKGWKFDTMGAVRKLLDSLPEQEALDLLNDNNFMPHFLNKDPFGLAKNKPIPLFPNGNPIRLSCRHELCHLAKIEDCKLDNR</sequence>
<evidence type="ECO:0000259" key="1">
    <source>
        <dbReference type="Pfam" id="PF20150"/>
    </source>
</evidence>
<dbReference type="Pfam" id="PF20150">
    <property type="entry name" value="2EXR"/>
    <property type="match status" value="1"/>
</dbReference>
<dbReference type="RefSeq" id="XP_008078791.1">
    <property type="nucleotide sequence ID" value="XM_008080600.1"/>
</dbReference>
<reference evidence="2 3" key="1">
    <citation type="journal article" date="2013" name="BMC Genomics">
        <title>Genomics-driven discovery of the pneumocandin biosynthetic gene cluster in the fungus Glarea lozoyensis.</title>
        <authorList>
            <person name="Chen L."/>
            <person name="Yue Q."/>
            <person name="Zhang X."/>
            <person name="Xiang M."/>
            <person name="Wang C."/>
            <person name="Li S."/>
            <person name="Che Y."/>
            <person name="Ortiz-Lopez F.J."/>
            <person name="Bills G.F."/>
            <person name="Liu X."/>
            <person name="An Z."/>
        </authorList>
    </citation>
    <scope>NUCLEOTIDE SEQUENCE [LARGE SCALE GENOMIC DNA]</scope>
    <source>
        <strain evidence="3">ATCC 20868 / MF5171</strain>
    </source>
</reference>
<organism evidence="2 3">
    <name type="scientific">Glarea lozoyensis (strain ATCC 20868 / MF5171)</name>
    <dbReference type="NCBI Taxonomy" id="1116229"/>
    <lineage>
        <taxon>Eukaryota</taxon>
        <taxon>Fungi</taxon>
        <taxon>Dikarya</taxon>
        <taxon>Ascomycota</taxon>
        <taxon>Pezizomycotina</taxon>
        <taxon>Leotiomycetes</taxon>
        <taxon>Helotiales</taxon>
        <taxon>Helotiaceae</taxon>
        <taxon>Glarea</taxon>
    </lineage>
</organism>
<dbReference type="EMBL" id="KE145357">
    <property type="protein sequence ID" value="EPE33639.1"/>
    <property type="molecule type" value="Genomic_DNA"/>
</dbReference>
<gene>
    <name evidence="2" type="ORF">GLAREA_06652</name>
</gene>
<protein>
    <recommendedName>
        <fullName evidence="1">2EXR domain-containing protein</fullName>
    </recommendedName>
</protein>
<dbReference type="HOGENOM" id="CLU_683434_0_0_1"/>
<dbReference type="InterPro" id="IPR045518">
    <property type="entry name" value="2EXR"/>
</dbReference>
<proteinExistence type="predicted"/>
<evidence type="ECO:0000313" key="2">
    <source>
        <dbReference type="EMBL" id="EPE33639.1"/>
    </source>
</evidence>
<dbReference type="AlphaFoldDB" id="S3D933"/>